<dbReference type="InterPro" id="IPR001123">
    <property type="entry name" value="LeuE-type"/>
</dbReference>
<dbReference type="PANTHER" id="PTHR30086:SF20">
    <property type="entry name" value="ARGININE EXPORTER PROTEIN ARGO-RELATED"/>
    <property type="match status" value="1"/>
</dbReference>
<organism evidence="7 8">
    <name type="scientific">Lucifera butyrica</name>
    <dbReference type="NCBI Taxonomy" id="1351585"/>
    <lineage>
        <taxon>Bacteria</taxon>
        <taxon>Bacillati</taxon>
        <taxon>Bacillota</taxon>
        <taxon>Negativicutes</taxon>
        <taxon>Veillonellales</taxon>
        <taxon>Veillonellaceae</taxon>
        <taxon>Lucifera</taxon>
    </lineage>
</organism>
<protein>
    <submittedName>
        <fullName evidence="7">Lysine-type exporter protein (Lyse/ygga)</fullName>
    </submittedName>
</protein>
<dbReference type="GO" id="GO:0005886">
    <property type="term" value="C:plasma membrane"/>
    <property type="evidence" value="ECO:0007669"/>
    <property type="project" value="UniProtKB-SubCell"/>
</dbReference>
<feature type="transmembrane region" description="Helical" evidence="6">
    <location>
        <begin position="73"/>
        <end position="92"/>
    </location>
</feature>
<feature type="transmembrane region" description="Helical" evidence="6">
    <location>
        <begin position="113"/>
        <end position="142"/>
    </location>
</feature>
<feature type="transmembrane region" description="Helical" evidence="6">
    <location>
        <begin position="6"/>
        <end position="28"/>
    </location>
</feature>
<proteinExistence type="predicted"/>
<feature type="transmembrane region" description="Helical" evidence="6">
    <location>
        <begin position="190"/>
        <end position="211"/>
    </location>
</feature>
<name>A0A498RE73_9FIRM</name>
<evidence type="ECO:0000256" key="6">
    <source>
        <dbReference type="SAM" id="Phobius"/>
    </source>
</evidence>
<comment type="subcellular location">
    <subcellularLocation>
        <location evidence="1">Cell membrane</location>
        <topology evidence="1">Multi-pass membrane protein</topology>
    </subcellularLocation>
</comment>
<accession>A0A498RE73</accession>
<dbReference type="EMBL" id="UPPP01000075">
    <property type="protein sequence ID" value="VBB07488.1"/>
    <property type="molecule type" value="Genomic_DNA"/>
</dbReference>
<dbReference type="OrthoDB" id="5638726at2"/>
<dbReference type="Pfam" id="PF01810">
    <property type="entry name" value="LysE"/>
    <property type="match status" value="1"/>
</dbReference>
<feature type="transmembrane region" description="Helical" evidence="6">
    <location>
        <begin position="40"/>
        <end position="67"/>
    </location>
</feature>
<reference evidence="7 8" key="1">
    <citation type="submission" date="2018-06" db="EMBL/GenBank/DDBJ databases">
        <authorList>
            <person name="Strepis N."/>
        </authorList>
    </citation>
    <scope>NUCLEOTIDE SEQUENCE [LARGE SCALE GENOMIC DNA]</scope>
    <source>
        <strain evidence="7">LUCI</strain>
    </source>
</reference>
<evidence type="ECO:0000256" key="2">
    <source>
        <dbReference type="ARBA" id="ARBA00022475"/>
    </source>
</evidence>
<dbReference type="Proteomes" id="UP000277811">
    <property type="component" value="Unassembled WGS sequence"/>
</dbReference>
<dbReference type="PANTHER" id="PTHR30086">
    <property type="entry name" value="ARGININE EXPORTER PROTEIN ARGO"/>
    <property type="match status" value="1"/>
</dbReference>
<keyword evidence="3 6" id="KW-0812">Transmembrane</keyword>
<gene>
    <name evidence="7" type="ORF">LUCI_2737</name>
</gene>
<feature type="transmembrane region" description="Helical" evidence="6">
    <location>
        <begin position="154"/>
        <end position="178"/>
    </location>
</feature>
<evidence type="ECO:0000313" key="7">
    <source>
        <dbReference type="EMBL" id="VBB07488.1"/>
    </source>
</evidence>
<dbReference type="RefSeq" id="WP_122628421.1">
    <property type="nucleotide sequence ID" value="NZ_UPPP01000075.1"/>
</dbReference>
<sequence length="212" mass="22888">MEIFYLLKGMLMGLLIAVPVGPIGILCVRRSLTEGRHSGLFSGLGAATADALYGSIAGFGLTFVSAFLISHELWLRLAGGLFLVLLGIRTLLTQPPAKSCQENRIATGQKKSSMLRMYVSTFFLTLANPITILSFASIFAAMGMAGAKRGYVPIIIMIMGVFIGSSAWWLLLTGVISLFNLKCNTEVLRWVNKISGTLLTLFGLVAVLSMYL</sequence>
<keyword evidence="4 6" id="KW-1133">Transmembrane helix</keyword>
<evidence type="ECO:0000256" key="3">
    <source>
        <dbReference type="ARBA" id="ARBA00022692"/>
    </source>
</evidence>
<evidence type="ECO:0000313" key="8">
    <source>
        <dbReference type="Proteomes" id="UP000277811"/>
    </source>
</evidence>
<keyword evidence="2" id="KW-1003">Cell membrane</keyword>
<evidence type="ECO:0000256" key="1">
    <source>
        <dbReference type="ARBA" id="ARBA00004651"/>
    </source>
</evidence>
<dbReference type="AlphaFoldDB" id="A0A498RE73"/>
<evidence type="ECO:0000256" key="4">
    <source>
        <dbReference type="ARBA" id="ARBA00022989"/>
    </source>
</evidence>
<keyword evidence="5 6" id="KW-0472">Membrane</keyword>
<dbReference type="GO" id="GO:0015171">
    <property type="term" value="F:amino acid transmembrane transporter activity"/>
    <property type="evidence" value="ECO:0007669"/>
    <property type="project" value="TreeGrafter"/>
</dbReference>
<evidence type="ECO:0000256" key="5">
    <source>
        <dbReference type="ARBA" id="ARBA00023136"/>
    </source>
</evidence>
<keyword evidence="8" id="KW-1185">Reference proteome</keyword>